<name>F2B8S6_9NEIS</name>
<evidence type="ECO:0000313" key="3">
    <source>
        <dbReference type="Proteomes" id="UP000004105"/>
    </source>
</evidence>
<feature type="region of interest" description="Disordered" evidence="1">
    <location>
        <begin position="1"/>
        <end position="70"/>
    </location>
</feature>
<gene>
    <name evidence="2" type="ORF">HMPREF9123_0176</name>
</gene>
<organism evidence="2 3">
    <name type="scientific">Neisseria bacilliformis ATCC BAA-1200</name>
    <dbReference type="NCBI Taxonomy" id="888742"/>
    <lineage>
        <taxon>Bacteria</taxon>
        <taxon>Pseudomonadati</taxon>
        <taxon>Pseudomonadota</taxon>
        <taxon>Betaproteobacteria</taxon>
        <taxon>Neisseriales</taxon>
        <taxon>Neisseriaceae</taxon>
        <taxon>Neisseria</taxon>
    </lineage>
</organism>
<dbReference type="AlphaFoldDB" id="F2B8S6"/>
<feature type="compositionally biased region" description="Basic residues" evidence="1">
    <location>
        <begin position="51"/>
        <end position="67"/>
    </location>
</feature>
<keyword evidence="3" id="KW-1185">Reference proteome</keyword>
<evidence type="ECO:0000313" key="2">
    <source>
        <dbReference type="EMBL" id="EGF12196.1"/>
    </source>
</evidence>
<accession>F2B8S6</accession>
<evidence type="ECO:0000256" key="1">
    <source>
        <dbReference type="SAM" id="MobiDB-lite"/>
    </source>
</evidence>
<protein>
    <submittedName>
        <fullName evidence="2">Uncharacterized protein</fullName>
    </submittedName>
</protein>
<reference evidence="2 3" key="1">
    <citation type="submission" date="2011-02" db="EMBL/GenBank/DDBJ databases">
        <authorList>
            <person name="Muzny D."/>
            <person name="Qin X."/>
            <person name="Deng J."/>
            <person name="Jiang H."/>
            <person name="Liu Y."/>
            <person name="Qu J."/>
            <person name="Song X.-Z."/>
            <person name="Zhang L."/>
            <person name="Thornton R."/>
            <person name="Coyle M."/>
            <person name="Francisco L."/>
            <person name="Jackson L."/>
            <person name="Javaid M."/>
            <person name="Korchina V."/>
            <person name="Kovar C."/>
            <person name="Mata R."/>
            <person name="Mathew T."/>
            <person name="Ngo R."/>
            <person name="Nguyen L."/>
            <person name="Nguyen N."/>
            <person name="Okwuonu G."/>
            <person name="Ongeri F."/>
            <person name="Pham C."/>
            <person name="Simmons D."/>
            <person name="Wilczek-Boney K."/>
            <person name="Hale W."/>
            <person name="Jakkamsetti A."/>
            <person name="Pham P."/>
            <person name="Ruth R."/>
            <person name="San Lucas F."/>
            <person name="Warren J."/>
            <person name="Zhang J."/>
            <person name="Zhao Z."/>
            <person name="Zhou C."/>
            <person name="Zhu D."/>
            <person name="Lee S."/>
            <person name="Bess C."/>
            <person name="Blankenburg K."/>
            <person name="Forbes L."/>
            <person name="Fu Q."/>
            <person name="Gubbala S."/>
            <person name="Hirani K."/>
            <person name="Jayaseelan J.C."/>
            <person name="Lara F."/>
            <person name="Munidasa M."/>
            <person name="Palculict T."/>
            <person name="Patil S."/>
            <person name="Pu L.-L."/>
            <person name="Saada N."/>
            <person name="Tang L."/>
            <person name="Weissenberger G."/>
            <person name="Zhu Y."/>
            <person name="Hemphill L."/>
            <person name="Shang Y."/>
            <person name="Youmans B."/>
            <person name="Ayvaz T."/>
            <person name="Ross M."/>
            <person name="Santibanez J."/>
            <person name="Aqrawi P."/>
            <person name="Gross S."/>
            <person name="Joshi V."/>
            <person name="Fowler G."/>
            <person name="Nazareth L."/>
            <person name="Reid J."/>
            <person name="Worley K."/>
            <person name="Petrosino J."/>
            <person name="Highlander S."/>
            <person name="Gibbs R."/>
        </authorList>
    </citation>
    <scope>NUCLEOTIDE SEQUENCE [LARGE SCALE GENOMIC DNA]</scope>
    <source>
        <strain evidence="2 3">ATCC BAA-1200</strain>
    </source>
</reference>
<sequence length="89" mass="9982">MENAIKNGKRPSEKRFAAAGNGYTRQQTLSDGLLPPPVAENALFSVPPPRVMRRQTRLRSRNRRKKPAFGNFPLFIKTTTASRLSTVTI</sequence>
<proteinExistence type="predicted"/>
<dbReference type="HOGENOM" id="CLU_2451544_0_0_4"/>
<comment type="caution">
    <text evidence="2">The sequence shown here is derived from an EMBL/GenBank/DDBJ whole genome shotgun (WGS) entry which is preliminary data.</text>
</comment>
<dbReference type="EMBL" id="AFAY01000003">
    <property type="protein sequence ID" value="EGF12196.1"/>
    <property type="molecule type" value="Genomic_DNA"/>
</dbReference>
<dbReference type="Proteomes" id="UP000004105">
    <property type="component" value="Unassembled WGS sequence"/>
</dbReference>